<keyword evidence="1" id="KW-1133">Transmembrane helix</keyword>
<organism evidence="2">
    <name type="scientific">hydrothermal vent metagenome</name>
    <dbReference type="NCBI Taxonomy" id="652676"/>
    <lineage>
        <taxon>unclassified sequences</taxon>
        <taxon>metagenomes</taxon>
        <taxon>ecological metagenomes</taxon>
    </lineage>
</organism>
<feature type="transmembrane region" description="Helical" evidence="1">
    <location>
        <begin position="6"/>
        <end position="26"/>
    </location>
</feature>
<name>A0A3B0Y579_9ZZZZ</name>
<feature type="transmembrane region" description="Helical" evidence="1">
    <location>
        <begin position="61"/>
        <end position="80"/>
    </location>
</feature>
<accession>A0A3B0Y579</accession>
<keyword evidence="1" id="KW-0472">Membrane</keyword>
<dbReference type="Pfam" id="PF19617">
    <property type="entry name" value="DUF6122"/>
    <property type="match status" value="1"/>
</dbReference>
<evidence type="ECO:0000313" key="2">
    <source>
        <dbReference type="EMBL" id="VAW75918.1"/>
    </source>
</evidence>
<dbReference type="AlphaFoldDB" id="A0A3B0Y579"/>
<protein>
    <submittedName>
        <fullName evidence="2">Uncharacterized protein</fullName>
    </submittedName>
</protein>
<feature type="transmembrane region" description="Helical" evidence="1">
    <location>
        <begin position="87"/>
        <end position="107"/>
    </location>
</feature>
<gene>
    <name evidence="2" type="ORF">MNBD_GAMMA12-672</name>
</gene>
<evidence type="ECO:0000256" key="1">
    <source>
        <dbReference type="SAM" id="Phobius"/>
    </source>
</evidence>
<keyword evidence="1" id="KW-0812">Transmembrane</keyword>
<reference evidence="2" key="1">
    <citation type="submission" date="2018-06" db="EMBL/GenBank/DDBJ databases">
        <authorList>
            <person name="Zhirakovskaya E."/>
        </authorList>
    </citation>
    <scope>NUCLEOTIDE SEQUENCE</scope>
</reference>
<proteinExistence type="predicted"/>
<dbReference type="InterPro" id="IPR046125">
    <property type="entry name" value="DUF6122"/>
</dbReference>
<dbReference type="EMBL" id="UOFL01000094">
    <property type="protein sequence ID" value="VAW75918.1"/>
    <property type="molecule type" value="Genomic_DNA"/>
</dbReference>
<sequence>MLIINRPVIHMFLHFLVPLMVALLFFRSDWKKATLLMMSTMLVDIDHLWATPIYMAGRCSIGFHFLHTWFPIVIYGLMLFSRKTRLIALGLVIHMFLDGIDCAWMYFEHIPD</sequence>